<protein>
    <submittedName>
        <fullName evidence="2">DUF4942 domain-containing protein</fullName>
    </submittedName>
</protein>
<evidence type="ECO:0000313" key="1">
    <source>
        <dbReference type="Proteomes" id="UP000095281"/>
    </source>
</evidence>
<keyword evidence="1" id="KW-1185">Reference proteome</keyword>
<dbReference type="Proteomes" id="UP000095281">
    <property type="component" value="Unplaced"/>
</dbReference>
<accession>A0A1I8B9R0</accession>
<sequence length="261" mass="30529">MVLNIDFLVEYFEGKHGYYDPSIVTYSEEVTTMHNFVKAMQLELGWKERFRPTTKLPSPLNFEKDYESREKYEGPFEIITDSLIWLPNLFNKVNGPTDFEVHISNFKSNKEILEFIIKKLKTYAENEWKWSPIDFKNMSIPLIHWACAYLCDMGKNTECQITHKSKGRFILDHVKSKMAGIEPEKVLKDSINASSNSMSWEEKFDKEVGNVVHLAIVEFNERMIENNVKEAVLEAMKNFGREKKVSDHIMMKVSDPIMIPK</sequence>
<name>A0A1I8B9R0_MELHA</name>
<proteinExistence type="predicted"/>
<dbReference type="WBParaSite" id="MhA1_Contig1706.frz3.gene9">
    <property type="protein sequence ID" value="MhA1_Contig1706.frz3.gene9"/>
    <property type="gene ID" value="MhA1_Contig1706.frz3.gene9"/>
</dbReference>
<reference evidence="2" key="1">
    <citation type="submission" date="2016-11" db="UniProtKB">
        <authorList>
            <consortium name="WormBaseParasite"/>
        </authorList>
    </citation>
    <scope>IDENTIFICATION</scope>
</reference>
<dbReference type="AlphaFoldDB" id="A0A1I8B9R0"/>
<organism evidence="1 2">
    <name type="scientific">Meloidogyne hapla</name>
    <name type="common">Root-knot nematode worm</name>
    <dbReference type="NCBI Taxonomy" id="6305"/>
    <lineage>
        <taxon>Eukaryota</taxon>
        <taxon>Metazoa</taxon>
        <taxon>Ecdysozoa</taxon>
        <taxon>Nematoda</taxon>
        <taxon>Chromadorea</taxon>
        <taxon>Rhabditida</taxon>
        <taxon>Tylenchina</taxon>
        <taxon>Tylenchomorpha</taxon>
        <taxon>Tylenchoidea</taxon>
        <taxon>Meloidogynidae</taxon>
        <taxon>Meloidogyninae</taxon>
        <taxon>Meloidogyne</taxon>
    </lineage>
</organism>
<evidence type="ECO:0000313" key="2">
    <source>
        <dbReference type="WBParaSite" id="MhA1_Contig1706.frz3.gene9"/>
    </source>
</evidence>